<comment type="caution">
    <text evidence="1">The sequence shown here is derived from an EMBL/GenBank/DDBJ whole genome shotgun (WGS) entry which is preliminary data.</text>
</comment>
<keyword evidence="2" id="KW-1185">Reference proteome</keyword>
<protein>
    <recommendedName>
        <fullName evidence="3">Spore coat protein Z</fullName>
    </recommendedName>
</protein>
<evidence type="ECO:0000313" key="1">
    <source>
        <dbReference type="EMBL" id="MFC7366691.1"/>
    </source>
</evidence>
<reference evidence="2" key="1">
    <citation type="journal article" date="2019" name="Int. J. Syst. Evol. Microbiol.">
        <title>The Global Catalogue of Microorganisms (GCM) 10K type strain sequencing project: providing services to taxonomists for standard genome sequencing and annotation.</title>
        <authorList>
            <consortium name="The Broad Institute Genomics Platform"/>
            <consortium name="The Broad Institute Genome Sequencing Center for Infectious Disease"/>
            <person name="Wu L."/>
            <person name="Ma J."/>
        </authorList>
    </citation>
    <scope>NUCLEOTIDE SEQUENCE [LARGE SCALE GENOMIC DNA]</scope>
    <source>
        <strain evidence="2">JCM 4738</strain>
    </source>
</reference>
<organism evidence="1 2">
    <name type="scientific">Bhargavaea changchunensis</name>
    <dbReference type="NCBI Taxonomy" id="2134037"/>
    <lineage>
        <taxon>Bacteria</taxon>
        <taxon>Bacillati</taxon>
        <taxon>Bacillota</taxon>
        <taxon>Bacilli</taxon>
        <taxon>Bacillales</taxon>
        <taxon>Caryophanaceae</taxon>
        <taxon>Bhargavaea</taxon>
    </lineage>
</organism>
<gene>
    <name evidence="1" type="ORF">ACFQQH_16285</name>
</gene>
<sequence length="197" mass="21664">MCQRQTKSAASKIRGPLSEVIAGAIEDNVEMNVLQSLQEQFNDMNQDRFVLDQATLELPNNSLVQSLPLSPNVRNDAFHLNCCTVNSVAANNTFPDAQPDKYENSSVRATGHINWYLSFSLDTHFNDGAGGCEATVRLPFTLTGTTCVNQTLCENSDVLPDFCNGNTISLAFLARLFETEEKVTATYLIVHILPECA</sequence>
<dbReference type="RefSeq" id="WP_157293520.1">
    <property type="nucleotide sequence ID" value="NZ_JBHTCT010000038.1"/>
</dbReference>
<name>A0ABW2NHP1_9BACL</name>
<evidence type="ECO:0008006" key="3">
    <source>
        <dbReference type="Google" id="ProtNLM"/>
    </source>
</evidence>
<dbReference type="EMBL" id="JBHTCT010000038">
    <property type="protein sequence ID" value="MFC7366691.1"/>
    <property type="molecule type" value="Genomic_DNA"/>
</dbReference>
<dbReference type="Proteomes" id="UP001596483">
    <property type="component" value="Unassembled WGS sequence"/>
</dbReference>
<evidence type="ECO:0000313" key="2">
    <source>
        <dbReference type="Proteomes" id="UP001596483"/>
    </source>
</evidence>
<proteinExistence type="predicted"/>
<accession>A0ABW2NHP1</accession>